<dbReference type="OrthoDB" id="272392at2759"/>
<evidence type="ECO:0000259" key="10">
    <source>
        <dbReference type="Pfam" id="PF08221"/>
    </source>
</evidence>
<sequence length="359" mass="40595">MSVQQKRAASLILKEHFGEIVEKVGTYCVGKGPRPLRDIIRDTKLPRDQVQKALCCLIQHHFVIFEVNKKNITLYNAWISNILLRPRAPRYIYCTKAIFGYTGELITDEILQHGAAAMSTVVDKVVSHLIEDDLAGDEYEVKTVFADLVKNHFLQRVKSVHNDEDNVDGMDSYNEDNLYALPPGMNLQGHGAKRKRTIEEQGQTTKRQKTGTSQFTSNRSSEIIDEGILWQVNFARFHQHFIDEDIVSAVTKKVDKFAGEIVRTMLKLSELVRDPLSPTSQTVSLYEISQNLSVTPKMEKAQITQYLSLLTDEKENLVSKTGESGGGMYCINMQKCVDTLCQNVIDNPLFKKGLVQDVL</sequence>
<feature type="region of interest" description="Disordered" evidence="8">
    <location>
        <begin position="198"/>
        <end position="217"/>
    </location>
</feature>
<dbReference type="FunFam" id="1.10.10.10:FF:000218">
    <property type="entry name" value="DNA-directed RNA polymerase III subunit RPC3"/>
    <property type="match status" value="1"/>
</dbReference>
<dbReference type="Gene3D" id="1.10.10.10">
    <property type="entry name" value="Winged helix-like DNA-binding domain superfamily/Winged helix DNA-binding domain"/>
    <property type="match status" value="3"/>
</dbReference>
<comment type="subunit">
    <text evidence="7">Component of the RNA polymerase III (Pol III) complex consisting of 17 subunits.</text>
</comment>
<comment type="function">
    <text evidence="7">DNA-dependent RNA polymerase catalyzes the transcription of DNA into RNA using the four ribonucleoside triphosphates as substrates. Specific core component of RNA polymerase III which synthesizes small RNAs, such as 5S rRNA and tRNAs.</text>
</comment>
<keyword evidence="6 7" id="KW-0539">Nucleus</keyword>
<comment type="caution">
    <text evidence="11">The sequence shown here is derived from an EMBL/GenBank/DDBJ whole genome shotgun (WGS) entry which is preliminary data.</text>
</comment>
<evidence type="ECO:0000256" key="8">
    <source>
        <dbReference type="SAM" id="MobiDB-lite"/>
    </source>
</evidence>
<evidence type="ECO:0000313" key="11">
    <source>
        <dbReference type="EMBL" id="KAJ7388793.1"/>
    </source>
</evidence>
<feature type="domain" description="RNA polymerase III subunit RPC82-related helix-turn-helix" evidence="10">
    <location>
        <begin position="9"/>
        <end position="65"/>
    </location>
</feature>
<dbReference type="Pfam" id="PF08221">
    <property type="entry name" value="HTH_9"/>
    <property type="match status" value="1"/>
</dbReference>
<evidence type="ECO:0000256" key="2">
    <source>
        <dbReference type="ARBA" id="ARBA00007206"/>
    </source>
</evidence>
<keyword evidence="12" id="KW-1185">Reference proteome</keyword>
<name>A0A9W9ZXH7_9CNID</name>
<comment type="subcellular location">
    <subcellularLocation>
        <location evidence="1 7">Nucleus</location>
    </subcellularLocation>
</comment>
<dbReference type="InterPro" id="IPR008806">
    <property type="entry name" value="RNA_pol_III_Rpc82_C"/>
</dbReference>
<dbReference type="Proteomes" id="UP001163046">
    <property type="component" value="Unassembled WGS sequence"/>
</dbReference>
<evidence type="ECO:0000256" key="3">
    <source>
        <dbReference type="ARBA" id="ARBA00016689"/>
    </source>
</evidence>
<accession>A0A9W9ZXH7</accession>
<evidence type="ECO:0000256" key="4">
    <source>
        <dbReference type="ARBA" id="ARBA00022478"/>
    </source>
</evidence>
<dbReference type="EMBL" id="MU825450">
    <property type="protein sequence ID" value="KAJ7388793.1"/>
    <property type="molecule type" value="Genomic_DNA"/>
</dbReference>
<dbReference type="GO" id="GO:0003697">
    <property type="term" value="F:single-stranded DNA binding"/>
    <property type="evidence" value="ECO:0007669"/>
    <property type="project" value="UniProtKB-UniRule"/>
</dbReference>
<feature type="compositionally biased region" description="Low complexity" evidence="8">
    <location>
        <begin position="201"/>
        <end position="214"/>
    </location>
</feature>
<protein>
    <recommendedName>
        <fullName evidence="3 7">DNA-directed RNA polymerase III subunit RPC3</fullName>
        <shortName evidence="7">RNA polymerase III subunit C3</shortName>
    </recommendedName>
</protein>
<evidence type="ECO:0000256" key="6">
    <source>
        <dbReference type="ARBA" id="ARBA00023242"/>
    </source>
</evidence>
<keyword evidence="5 7" id="KW-0804">Transcription</keyword>
<dbReference type="InterPro" id="IPR039748">
    <property type="entry name" value="RPC3"/>
</dbReference>
<evidence type="ECO:0000256" key="1">
    <source>
        <dbReference type="ARBA" id="ARBA00004123"/>
    </source>
</evidence>
<evidence type="ECO:0000259" key="9">
    <source>
        <dbReference type="Pfam" id="PF05645"/>
    </source>
</evidence>
<dbReference type="GO" id="GO:0005666">
    <property type="term" value="C:RNA polymerase III complex"/>
    <property type="evidence" value="ECO:0007669"/>
    <property type="project" value="UniProtKB-UniRule"/>
</dbReference>
<evidence type="ECO:0000313" key="12">
    <source>
        <dbReference type="Proteomes" id="UP001163046"/>
    </source>
</evidence>
<organism evidence="11 12">
    <name type="scientific">Desmophyllum pertusum</name>
    <dbReference type="NCBI Taxonomy" id="174260"/>
    <lineage>
        <taxon>Eukaryota</taxon>
        <taxon>Metazoa</taxon>
        <taxon>Cnidaria</taxon>
        <taxon>Anthozoa</taxon>
        <taxon>Hexacorallia</taxon>
        <taxon>Scleractinia</taxon>
        <taxon>Caryophylliina</taxon>
        <taxon>Caryophylliidae</taxon>
        <taxon>Desmophyllum</taxon>
    </lineage>
</organism>
<evidence type="ECO:0000256" key="5">
    <source>
        <dbReference type="ARBA" id="ARBA00023163"/>
    </source>
</evidence>
<dbReference type="GO" id="GO:0006351">
    <property type="term" value="P:DNA-templated transcription"/>
    <property type="evidence" value="ECO:0007669"/>
    <property type="project" value="InterPro"/>
</dbReference>
<gene>
    <name evidence="11" type="primary">POLR3C</name>
    <name evidence="11" type="ORF">OS493_035577</name>
</gene>
<evidence type="ECO:0000256" key="7">
    <source>
        <dbReference type="RuleBase" id="RU367076"/>
    </source>
</evidence>
<dbReference type="InterPro" id="IPR036388">
    <property type="entry name" value="WH-like_DNA-bd_sf"/>
</dbReference>
<dbReference type="InterPro" id="IPR013197">
    <property type="entry name" value="RNA_pol_III_RPC82-rel_HTH"/>
</dbReference>
<dbReference type="PANTHER" id="PTHR12949:SF0">
    <property type="entry name" value="DNA-DIRECTED RNA POLYMERASE III SUBUNIT RPC3"/>
    <property type="match status" value="1"/>
</dbReference>
<dbReference type="AlphaFoldDB" id="A0A9W9ZXH7"/>
<reference evidence="11" key="1">
    <citation type="submission" date="2023-01" db="EMBL/GenBank/DDBJ databases">
        <title>Genome assembly of the deep-sea coral Lophelia pertusa.</title>
        <authorList>
            <person name="Herrera S."/>
            <person name="Cordes E."/>
        </authorList>
    </citation>
    <scope>NUCLEOTIDE SEQUENCE</scope>
    <source>
        <strain evidence="11">USNM1676648</strain>
        <tissue evidence="11">Polyp</tissue>
    </source>
</reference>
<comment type="similarity">
    <text evidence="2 7">Belongs to the eukaryotic RPC3/POLR3C RNA polymerase subunit family.</text>
</comment>
<feature type="domain" description="RNA polymerase III Rpc82 C -terminal" evidence="9">
    <location>
        <begin position="144"/>
        <end position="339"/>
    </location>
</feature>
<dbReference type="PANTHER" id="PTHR12949">
    <property type="entry name" value="RNA POLYMERASE III DNA DIRECTED -RELATED"/>
    <property type="match status" value="1"/>
</dbReference>
<keyword evidence="4 7" id="KW-0240">DNA-directed RNA polymerase</keyword>
<dbReference type="Pfam" id="PF05645">
    <property type="entry name" value="RNA_pol_Rpc82"/>
    <property type="match status" value="1"/>
</dbReference>
<proteinExistence type="inferred from homology"/>